<sequence>MATPASGSSSEVDESFSTTSSSSSFSLTIPQVLMNEPPPMEPKVEHPEDPFDDAPSDLNPDQPAPPRPTLGPWFTFDDIPLSKWRSRMLEFNAWLDTQMTIPYTLLKKVLDEFSSRFTGSLREWFFNGNYQLIFQQRKQEFFDRKCCSLKFRDLERHYQRMNHLYHEIGGFKDDNLKLTFIASLPQLIEPEFTLTAVDRMCEQQRLFKKIAKDTPHPQMPQGLSSQERDMWIYRKIIELYPQVLPHPNDFTAPVPWKLFPTVNESFPHIDNELSCPPCLGHCSEVHNRTATQAIHGDNRPFEVFRTLNQHNR</sequence>
<dbReference type="PANTHER" id="PTHR48435:SF1">
    <property type="entry name" value="POLYPROTEIN"/>
    <property type="match status" value="1"/>
</dbReference>
<evidence type="ECO:0000313" key="3">
    <source>
        <dbReference type="Proteomes" id="UP000027138"/>
    </source>
</evidence>
<dbReference type="Proteomes" id="UP000027138">
    <property type="component" value="Unassembled WGS sequence"/>
</dbReference>
<dbReference type="OrthoDB" id="1429146at2759"/>
<organism evidence="2 3">
    <name type="scientific">Jatropha curcas</name>
    <name type="common">Barbados nut</name>
    <dbReference type="NCBI Taxonomy" id="180498"/>
    <lineage>
        <taxon>Eukaryota</taxon>
        <taxon>Viridiplantae</taxon>
        <taxon>Streptophyta</taxon>
        <taxon>Embryophyta</taxon>
        <taxon>Tracheophyta</taxon>
        <taxon>Spermatophyta</taxon>
        <taxon>Magnoliopsida</taxon>
        <taxon>eudicotyledons</taxon>
        <taxon>Gunneridae</taxon>
        <taxon>Pentapetalae</taxon>
        <taxon>rosids</taxon>
        <taxon>fabids</taxon>
        <taxon>Malpighiales</taxon>
        <taxon>Euphorbiaceae</taxon>
        <taxon>Crotonoideae</taxon>
        <taxon>Jatropheae</taxon>
        <taxon>Jatropha</taxon>
    </lineage>
</organism>
<reference evidence="2 3" key="1">
    <citation type="journal article" date="2014" name="PLoS ONE">
        <title>Global Analysis of Gene Expression Profiles in Physic Nut (Jatropha curcas L.) Seedlings Exposed to Salt Stress.</title>
        <authorList>
            <person name="Zhang L."/>
            <person name="Zhang C."/>
            <person name="Wu P."/>
            <person name="Chen Y."/>
            <person name="Li M."/>
            <person name="Jiang H."/>
            <person name="Wu G."/>
        </authorList>
    </citation>
    <scope>NUCLEOTIDE SEQUENCE [LARGE SCALE GENOMIC DNA]</scope>
    <source>
        <strain evidence="3">cv. GZQX0401</strain>
        <tissue evidence="2">Young leaves</tissue>
    </source>
</reference>
<protein>
    <submittedName>
        <fullName evidence="2">Uncharacterized protein</fullName>
    </submittedName>
</protein>
<accession>A0A067K0A6</accession>
<proteinExistence type="predicted"/>
<dbReference type="PANTHER" id="PTHR48435">
    <property type="entry name" value="POLYPROTEIN"/>
    <property type="match status" value="1"/>
</dbReference>
<name>A0A067K0A6_JATCU</name>
<gene>
    <name evidence="2" type="ORF">JCGZ_24158</name>
</gene>
<evidence type="ECO:0000256" key="1">
    <source>
        <dbReference type="SAM" id="MobiDB-lite"/>
    </source>
</evidence>
<keyword evidence="3" id="KW-1185">Reference proteome</keyword>
<dbReference type="AlphaFoldDB" id="A0A067K0A6"/>
<dbReference type="EMBL" id="KK914989">
    <property type="protein sequence ID" value="KDP25675.1"/>
    <property type="molecule type" value="Genomic_DNA"/>
</dbReference>
<feature type="region of interest" description="Disordered" evidence="1">
    <location>
        <begin position="1"/>
        <end position="72"/>
    </location>
</feature>
<feature type="compositionally biased region" description="Low complexity" evidence="1">
    <location>
        <begin position="1"/>
        <end position="26"/>
    </location>
</feature>
<evidence type="ECO:0000313" key="2">
    <source>
        <dbReference type="EMBL" id="KDP25675.1"/>
    </source>
</evidence>
<dbReference type="InterPro" id="IPR053098">
    <property type="entry name" value="Petuviruses_polyprotein"/>
</dbReference>